<dbReference type="PANTHER" id="PTHR43537">
    <property type="entry name" value="TRANSCRIPTIONAL REGULATOR, GNTR FAMILY"/>
    <property type="match status" value="1"/>
</dbReference>
<feature type="compositionally biased region" description="Basic residues" evidence="1">
    <location>
        <begin position="1"/>
        <end position="10"/>
    </location>
</feature>
<sequence length="274" mass="29947">MPAQRSRRAPSKPASASAPVSVPKSPRQSPPTPARSRASSPVASSASDSASGSAADEALPLTDRVSEQLRQKLTAGEFAPGQRLSEQALAEQLGISRNTLREVFRGLTKDGLLRHEPNRGVFVSVPSIAAIIDIYRVRRLIECQALAQAYPRHPAKKHMRQAVEQALAARDRGDWVAVGTANMAFHMGIVELADSERLNLLFAQVLAELRLAFGLLRDAEFLHAPYVDMNREILELAEAGEFAKASARLNDYLVHSERIVLAVYARKLEEGAQR</sequence>
<gene>
    <name evidence="2" type="ORF">RD2015_2168</name>
</gene>
<accession>A0A0U3NDV5</accession>
<dbReference type="InterPro" id="IPR000524">
    <property type="entry name" value="Tscrpt_reg_HTH_GntR"/>
</dbReference>
<evidence type="ECO:0000313" key="2">
    <source>
        <dbReference type="EMBL" id="ALV06640.1"/>
    </source>
</evidence>
<dbReference type="PROSITE" id="PS50949">
    <property type="entry name" value="HTH_GNTR"/>
    <property type="match status" value="1"/>
</dbReference>
<dbReference type="AlphaFoldDB" id="A0A0U3NDV5"/>
<dbReference type="Pfam" id="PF00392">
    <property type="entry name" value="GntR"/>
    <property type="match status" value="1"/>
</dbReference>
<dbReference type="Pfam" id="PF07729">
    <property type="entry name" value="FCD"/>
    <property type="match status" value="1"/>
</dbReference>
<dbReference type="CDD" id="cd07377">
    <property type="entry name" value="WHTH_GntR"/>
    <property type="match status" value="1"/>
</dbReference>
<dbReference type="SUPFAM" id="SSF46785">
    <property type="entry name" value="Winged helix' DNA-binding domain"/>
    <property type="match status" value="1"/>
</dbReference>
<evidence type="ECO:0000256" key="1">
    <source>
        <dbReference type="SAM" id="MobiDB-lite"/>
    </source>
</evidence>
<dbReference type="InterPro" id="IPR036388">
    <property type="entry name" value="WH-like_DNA-bd_sf"/>
</dbReference>
<dbReference type="GO" id="GO:0003700">
    <property type="term" value="F:DNA-binding transcription factor activity"/>
    <property type="evidence" value="ECO:0007669"/>
    <property type="project" value="InterPro"/>
</dbReference>
<dbReference type="EMBL" id="CP013729">
    <property type="protein sequence ID" value="ALV06640.1"/>
    <property type="molecule type" value="Genomic_DNA"/>
</dbReference>
<dbReference type="OrthoDB" id="8638122at2"/>
<dbReference type="InterPro" id="IPR036390">
    <property type="entry name" value="WH_DNA-bd_sf"/>
</dbReference>
<dbReference type="InterPro" id="IPR011711">
    <property type="entry name" value="GntR_C"/>
</dbReference>
<reference evidence="2 3" key="1">
    <citation type="submission" date="2015-12" db="EMBL/GenBank/DDBJ databases">
        <title>Complete genome of Roseateles depolymerans KCTC 42856.</title>
        <authorList>
            <person name="Kim K.M."/>
        </authorList>
    </citation>
    <scope>NUCLEOTIDE SEQUENCE [LARGE SCALE GENOMIC DNA]</scope>
    <source>
        <strain evidence="2 3">KCTC 42856</strain>
    </source>
</reference>
<feature type="region of interest" description="Disordered" evidence="1">
    <location>
        <begin position="1"/>
        <end position="59"/>
    </location>
</feature>
<dbReference type="PATRIC" id="fig|76731.3.peg.2220"/>
<name>A0A0U3NDV5_9BURK</name>
<dbReference type="PANTHER" id="PTHR43537:SF45">
    <property type="entry name" value="GNTR FAMILY REGULATORY PROTEIN"/>
    <property type="match status" value="1"/>
</dbReference>
<dbReference type="Gene3D" id="1.20.120.530">
    <property type="entry name" value="GntR ligand-binding domain-like"/>
    <property type="match status" value="1"/>
</dbReference>
<dbReference type="STRING" id="76731.RD2015_2168"/>
<dbReference type="KEGG" id="rdp:RD2015_2168"/>
<feature type="compositionally biased region" description="Low complexity" evidence="1">
    <location>
        <begin position="11"/>
        <end position="27"/>
    </location>
</feature>
<organism evidence="2 3">
    <name type="scientific">Roseateles depolymerans</name>
    <dbReference type="NCBI Taxonomy" id="76731"/>
    <lineage>
        <taxon>Bacteria</taxon>
        <taxon>Pseudomonadati</taxon>
        <taxon>Pseudomonadota</taxon>
        <taxon>Betaproteobacteria</taxon>
        <taxon>Burkholderiales</taxon>
        <taxon>Sphaerotilaceae</taxon>
        <taxon>Roseateles</taxon>
    </lineage>
</organism>
<feature type="compositionally biased region" description="Low complexity" evidence="1">
    <location>
        <begin position="34"/>
        <end position="55"/>
    </location>
</feature>
<proteinExistence type="predicted"/>
<dbReference type="Gene3D" id="1.10.10.10">
    <property type="entry name" value="Winged helix-like DNA-binding domain superfamily/Winged helix DNA-binding domain"/>
    <property type="match status" value="1"/>
</dbReference>
<evidence type="ECO:0000313" key="3">
    <source>
        <dbReference type="Proteomes" id="UP000060699"/>
    </source>
</evidence>
<dbReference type="Proteomes" id="UP000060699">
    <property type="component" value="Chromosome"/>
</dbReference>
<dbReference type="InterPro" id="IPR008920">
    <property type="entry name" value="TF_FadR/GntR_C"/>
</dbReference>
<keyword evidence="3" id="KW-1185">Reference proteome</keyword>
<dbReference type="SUPFAM" id="SSF48008">
    <property type="entry name" value="GntR ligand-binding domain-like"/>
    <property type="match status" value="1"/>
</dbReference>
<dbReference type="SMART" id="SM00345">
    <property type="entry name" value="HTH_GNTR"/>
    <property type="match status" value="1"/>
</dbReference>
<dbReference type="PRINTS" id="PR00035">
    <property type="entry name" value="HTHGNTR"/>
</dbReference>
<protein>
    <submittedName>
        <fullName evidence="2">Transcriptional regulator, GntR family</fullName>
    </submittedName>
</protein>
<dbReference type="SMART" id="SM00895">
    <property type="entry name" value="FCD"/>
    <property type="match status" value="1"/>
</dbReference>